<evidence type="ECO:0000256" key="3">
    <source>
        <dbReference type="ARBA" id="ARBA00022475"/>
    </source>
</evidence>
<dbReference type="PANTHER" id="PTHR33910:SF1">
    <property type="entry name" value="PROTEIN TRANSLOCASE SUBUNIT SECE"/>
    <property type="match status" value="1"/>
</dbReference>
<dbReference type="GO" id="GO:0009306">
    <property type="term" value="P:protein secretion"/>
    <property type="evidence" value="ECO:0007669"/>
    <property type="project" value="UniProtKB-UniRule"/>
</dbReference>
<evidence type="ECO:0000256" key="9">
    <source>
        <dbReference type="HAMAP-Rule" id="MF_00422"/>
    </source>
</evidence>
<evidence type="ECO:0000256" key="7">
    <source>
        <dbReference type="ARBA" id="ARBA00023010"/>
    </source>
</evidence>
<evidence type="ECO:0000256" key="6">
    <source>
        <dbReference type="ARBA" id="ARBA00022989"/>
    </source>
</evidence>
<keyword evidence="7 9" id="KW-0811">Translocation</keyword>
<evidence type="ECO:0000256" key="8">
    <source>
        <dbReference type="ARBA" id="ARBA00023136"/>
    </source>
</evidence>
<keyword evidence="8 9" id="KW-0472">Membrane</keyword>
<dbReference type="HAMAP" id="MF_00422">
    <property type="entry name" value="SecE"/>
    <property type="match status" value="1"/>
</dbReference>
<keyword evidence="6 9" id="KW-1133">Transmembrane helix</keyword>
<evidence type="ECO:0000256" key="2">
    <source>
        <dbReference type="ARBA" id="ARBA00022448"/>
    </source>
</evidence>
<keyword evidence="5 9" id="KW-0653">Protein transport</keyword>
<proteinExistence type="inferred from homology"/>
<dbReference type="PROSITE" id="PS01067">
    <property type="entry name" value="SECE_SEC61G"/>
    <property type="match status" value="1"/>
</dbReference>
<dbReference type="InterPro" id="IPR038379">
    <property type="entry name" value="SecE_sf"/>
</dbReference>
<evidence type="ECO:0000313" key="10">
    <source>
        <dbReference type="EMBL" id="NBH62960.1"/>
    </source>
</evidence>
<evidence type="ECO:0000256" key="5">
    <source>
        <dbReference type="ARBA" id="ARBA00022927"/>
    </source>
</evidence>
<comment type="function">
    <text evidence="9">Essential subunit of the Sec protein translocation channel SecYEG. Clamps together the 2 halves of SecY. May contact the channel plug during translocation.</text>
</comment>
<dbReference type="GO" id="GO:0065002">
    <property type="term" value="P:intracellular protein transmembrane transport"/>
    <property type="evidence" value="ECO:0007669"/>
    <property type="project" value="UniProtKB-UniRule"/>
</dbReference>
<keyword evidence="4 9" id="KW-0812">Transmembrane</keyword>
<dbReference type="GO" id="GO:0005886">
    <property type="term" value="C:plasma membrane"/>
    <property type="evidence" value="ECO:0007669"/>
    <property type="project" value="UniProtKB-SubCell"/>
</dbReference>
<dbReference type="EMBL" id="QXWK01000046">
    <property type="protein sequence ID" value="NBH62960.1"/>
    <property type="molecule type" value="Genomic_DNA"/>
</dbReference>
<dbReference type="NCBIfam" id="TIGR00964">
    <property type="entry name" value="secE_bact"/>
    <property type="match status" value="1"/>
</dbReference>
<dbReference type="InterPro" id="IPR001901">
    <property type="entry name" value="Translocase_SecE/Sec61-g"/>
</dbReference>
<evidence type="ECO:0000256" key="1">
    <source>
        <dbReference type="ARBA" id="ARBA00004370"/>
    </source>
</evidence>
<accession>A0A845QLI7</accession>
<dbReference type="Proteomes" id="UP000446866">
    <property type="component" value="Unassembled WGS sequence"/>
</dbReference>
<keyword evidence="3 9" id="KW-1003">Cell membrane</keyword>
<dbReference type="PANTHER" id="PTHR33910">
    <property type="entry name" value="PROTEIN TRANSLOCASE SUBUNIT SECE"/>
    <property type="match status" value="1"/>
</dbReference>
<keyword evidence="2 9" id="KW-0813">Transport</keyword>
<dbReference type="InterPro" id="IPR005807">
    <property type="entry name" value="SecE_bac"/>
</dbReference>
<dbReference type="GO" id="GO:0008320">
    <property type="term" value="F:protein transmembrane transporter activity"/>
    <property type="evidence" value="ECO:0007669"/>
    <property type="project" value="UniProtKB-UniRule"/>
</dbReference>
<comment type="caution">
    <text evidence="10">The sequence shown here is derived from an EMBL/GenBank/DDBJ whole genome shotgun (WGS) entry which is preliminary data.</text>
</comment>
<reference evidence="10 11" key="1">
    <citation type="submission" date="2018-08" db="EMBL/GenBank/DDBJ databases">
        <title>Murine metabolic-syndrome-specific gut microbial biobank.</title>
        <authorList>
            <person name="Liu C."/>
        </authorList>
    </citation>
    <scope>NUCLEOTIDE SEQUENCE [LARGE SCALE GENOMIC DNA]</scope>
    <source>
        <strain evidence="10 11">28</strain>
    </source>
</reference>
<dbReference type="Pfam" id="PF00584">
    <property type="entry name" value="SecE"/>
    <property type="match status" value="1"/>
</dbReference>
<organism evidence="10 11">
    <name type="scientific">Anaerotruncus colihominis</name>
    <dbReference type="NCBI Taxonomy" id="169435"/>
    <lineage>
        <taxon>Bacteria</taxon>
        <taxon>Bacillati</taxon>
        <taxon>Bacillota</taxon>
        <taxon>Clostridia</taxon>
        <taxon>Eubacteriales</taxon>
        <taxon>Oscillospiraceae</taxon>
        <taxon>Anaerotruncus</taxon>
    </lineage>
</organism>
<dbReference type="GO" id="GO:0043952">
    <property type="term" value="P:protein transport by the Sec complex"/>
    <property type="evidence" value="ECO:0007669"/>
    <property type="project" value="UniProtKB-UniRule"/>
</dbReference>
<comment type="subunit">
    <text evidence="9">Component of the Sec protein translocase complex. Heterotrimer consisting of SecY, SecE and SecG subunits. The heterotrimers can form oligomers, although 1 heterotrimer is thought to be able to translocate proteins. Interacts with the ribosome. Interacts with SecDF, and other proteins may be involved. Interacts with SecA.</text>
</comment>
<sequence>MANKDQVKKAADKAKKTGAKDYFKGIKLEMGKVVWPTRKELGTFTGVVIATCAIFALGFWLIDTGVLAALRAVLGITLN</sequence>
<feature type="transmembrane region" description="Helical" evidence="9">
    <location>
        <begin position="41"/>
        <end position="62"/>
    </location>
</feature>
<comment type="similarity">
    <text evidence="9">Belongs to the SecE/SEC61-gamma family.</text>
</comment>
<comment type="subcellular location">
    <subcellularLocation>
        <location evidence="9">Cell membrane</location>
        <topology evidence="9">Single-pass membrane protein</topology>
    </subcellularLocation>
    <subcellularLocation>
        <location evidence="1">Membrane</location>
    </subcellularLocation>
</comment>
<gene>
    <name evidence="9 10" type="primary">secE</name>
    <name evidence="10" type="ORF">D0435_15060</name>
</gene>
<evidence type="ECO:0000313" key="11">
    <source>
        <dbReference type="Proteomes" id="UP000446866"/>
    </source>
</evidence>
<name>A0A845QLI7_9FIRM</name>
<evidence type="ECO:0000256" key="4">
    <source>
        <dbReference type="ARBA" id="ARBA00022692"/>
    </source>
</evidence>
<dbReference type="Gene3D" id="1.20.5.1030">
    <property type="entry name" value="Preprotein translocase secy subunit"/>
    <property type="match status" value="1"/>
</dbReference>
<protein>
    <recommendedName>
        <fullName evidence="9">Protein translocase subunit SecE</fullName>
    </recommendedName>
</protein>
<dbReference type="AlphaFoldDB" id="A0A845QLI7"/>
<dbReference type="GO" id="GO:0006605">
    <property type="term" value="P:protein targeting"/>
    <property type="evidence" value="ECO:0007669"/>
    <property type="project" value="UniProtKB-UniRule"/>
</dbReference>
<keyword evidence="11" id="KW-1185">Reference proteome</keyword>
<dbReference type="RefSeq" id="WP_160203241.1">
    <property type="nucleotide sequence ID" value="NZ_QXWK01000046.1"/>
</dbReference>